<dbReference type="SUPFAM" id="SSF52833">
    <property type="entry name" value="Thioredoxin-like"/>
    <property type="match status" value="1"/>
</dbReference>
<dbReference type="GO" id="GO:0016853">
    <property type="term" value="F:isomerase activity"/>
    <property type="evidence" value="ECO:0007669"/>
    <property type="project" value="UniProtKB-KW"/>
</dbReference>
<dbReference type="Proteomes" id="UP000243719">
    <property type="component" value="Unassembled WGS sequence"/>
</dbReference>
<dbReference type="PROSITE" id="PS00194">
    <property type="entry name" value="THIOREDOXIN_1"/>
    <property type="match status" value="1"/>
</dbReference>
<dbReference type="PANTHER" id="PTHR42852">
    <property type="entry name" value="THIOL:DISULFIDE INTERCHANGE PROTEIN DSBE"/>
    <property type="match status" value="1"/>
</dbReference>
<dbReference type="Pfam" id="PF08534">
    <property type="entry name" value="Redoxin"/>
    <property type="match status" value="1"/>
</dbReference>
<dbReference type="AlphaFoldDB" id="A0A1H2PRL2"/>
<comment type="subcellular location">
    <subcellularLocation>
        <location evidence="1">Cell envelope</location>
    </subcellularLocation>
</comment>
<protein>
    <submittedName>
        <fullName evidence="5">Thiol-disulfide isomerase or thioredoxin</fullName>
    </submittedName>
</protein>
<name>A0A1H2PRL2_9BURK</name>
<keyword evidence="2" id="KW-0201">Cytochrome c-type biogenesis</keyword>
<dbReference type="InterPro" id="IPR017937">
    <property type="entry name" value="Thioredoxin_CS"/>
</dbReference>
<evidence type="ECO:0000259" key="4">
    <source>
        <dbReference type="PROSITE" id="PS51352"/>
    </source>
</evidence>
<dbReference type="STRING" id="1770053.SAMN05216551_108173"/>
<keyword evidence="6" id="KW-1185">Reference proteome</keyword>
<keyword evidence="3" id="KW-0676">Redox-active center</keyword>
<dbReference type="InterPro" id="IPR013740">
    <property type="entry name" value="Redoxin"/>
</dbReference>
<gene>
    <name evidence="5" type="ORF">SAMN05216551_108173</name>
</gene>
<sequence length="201" mass="21903">MNEGNVAVALPRRWLCVAASLRDMLRRAVRRTWVPMFVALMCIGLQANPANAAGSTAALYETTLKDTSGKPFDLSRLRGKTTVVNFWASWCGPCVREMPELAVLNDRYAGKKVAFVGIAADSDANVKRFLGNVRVDYLILNAGFEGVELSTKLGNTVHGLPFTVVIDEDGQISYTKLGAISSPELAKALDSSIARRKDARR</sequence>
<accession>A0A1H2PRL2</accession>
<dbReference type="InterPro" id="IPR036249">
    <property type="entry name" value="Thioredoxin-like_sf"/>
</dbReference>
<dbReference type="OrthoDB" id="9811352at2"/>
<dbReference type="EMBL" id="FNLO01000008">
    <property type="protein sequence ID" value="SDV49543.1"/>
    <property type="molecule type" value="Genomic_DNA"/>
</dbReference>
<proteinExistence type="predicted"/>
<organism evidence="5 6">
    <name type="scientific">Chitinasiproducens palmae</name>
    <dbReference type="NCBI Taxonomy" id="1770053"/>
    <lineage>
        <taxon>Bacteria</taxon>
        <taxon>Pseudomonadati</taxon>
        <taxon>Pseudomonadota</taxon>
        <taxon>Betaproteobacteria</taxon>
        <taxon>Burkholderiales</taxon>
        <taxon>Burkholderiaceae</taxon>
        <taxon>Chitinasiproducens</taxon>
    </lineage>
</organism>
<evidence type="ECO:0000313" key="6">
    <source>
        <dbReference type="Proteomes" id="UP000243719"/>
    </source>
</evidence>
<evidence type="ECO:0000313" key="5">
    <source>
        <dbReference type="EMBL" id="SDV49543.1"/>
    </source>
</evidence>
<evidence type="ECO:0000256" key="2">
    <source>
        <dbReference type="ARBA" id="ARBA00022748"/>
    </source>
</evidence>
<reference evidence="6" key="1">
    <citation type="submission" date="2016-09" db="EMBL/GenBank/DDBJ databases">
        <authorList>
            <person name="Varghese N."/>
            <person name="Submissions S."/>
        </authorList>
    </citation>
    <scope>NUCLEOTIDE SEQUENCE [LARGE SCALE GENOMIC DNA]</scope>
    <source>
        <strain evidence="6">JS23</strain>
    </source>
</reference>
<dbReference type="RefSeq" id="WP_091909714.1">
    <property type="nucleotide sequence ID" value="NZ_FNLO01000008.1"/>
</dbReference>
<dbReference type="Gene3D" id="3.40.30.10">
    <property type="entry name" value="Glutaredoxin"/>
    <property type="match status" value="1"/>
</dbReference>
<dbReference type="PROSITE" id="PS51352">
    <property type="entry name" value="THIOREDOXIN_2"/>
    <property type="match status" value="1"/>
</dbReference>
<dbReference type="GO" id="GO:0015036">
    <property type="term" value="F:disulfide oxidoreductase activity"/>
    <property type="evidence" value="ECO:0007669"/>
    <property type="project" value="UniProtKB-ARBA"/>
</dbReference>
<dbReference type="InterPro" id="IPR013766">
    <property type="entry name" value="Thioredoxin_domain"/>
</dbReference>
<dbReference type="InterPro" id="IPR050553">
    <property type="entry name" value="Thioredoxin_ResA/DsbE_sf"/>
</dbReference>
<dbReference type="GO" id="GO:0017004">
    <property type="term" value="P:cytochrome complex assembly"/>
    <property type="evidence" value="ECO:0007669"/>
    <property type="project" value="UniProtKB-KW"/>
</dbReference>
<evidence type="ECO:0000256" key="1">
    <source>
        <dbReference type="ARBA" id="ARBA00004196"/>
    </source>
</evidence>
<dbReference type="GO" id="GO:0030313">
    <property type="term" value="C:cell envelope"/>
    <property type="evidence" value="ECO:0007669"/>
    <property type="project" value="UniProtKB-SubCell"/>
</dbReference>
<dbReference type="PANTHER" id="PTHR42852:SF13">
    <property type="entry name" value="PROTEIN DIPZ"/>
    <property type="match status" value="1"/>
</dbReference>
<keyword evidence="5" id="KW-0413">Isomerase</keyword>
<dbReference type="CDD" id="cd02966">
    <property type="entry name" value="TlpA_like_family"/>
    <property type="match status" value="1"/>
</dbReference>
<evidence type="ECO:0000256" key="3">
    <source>
        <dbReference type="ARBA" id="ARBA00023284"/>
    </source>
</evidence>
<feature type="domain" description="Thioredoxin" evidence="4">
    <location>
        <begin position="51"/>
        <end position="194"/>
    </location>
</feature>